<dbReference type="Pfam" id="PF02837">
    <property type="entry name" value="Glyco_hydro_2_N"/>
    <property type="match status" value="1"/>
</dbReference>
<dbReference type="RefSeq" id="WP_305992448.1">
    <property type="nucleotide sequence ID" value="NZ_JAVAMP010000006.1"/>
</dbReference>
<evidence type="ECO:0000259" key="7">
    <source>
        <dbReference type="Pfam" id="PF02837"/>
    </source>
</evidence>
<sequence>MKLTKGLWISVIIIIIVGIGFVFMKFLNKEEPLTNLNPILEQSEGEYLQTTFSFEEIDGMSIPFQNGIPVPSFDPQERLTYSLEGEWKKERFEADGQFTMSPRDQNWLTAAEQQAAGRTESVYEDGGWETINLPFPENELIGIETAYSSETYESGVWYRRTFTMDNEWNGQAMTLKSLGLNYVGDFWVNGQWVGYHEGGYTPFAFDITPFVEVGKKNSIVIRVDNPPWGSREDIIPVLEGTDFFNYTGVLQDLYIEGSDPVHVVRADIIPENIDGTVQVKVVLENRSTKNSEVGLNGKIFLADKESESFLDSPLAASIKGEEVAFDGNLNELIEIEAGKTRAVSFSIVIQDPQLWSIFDPNLYVAEISIENKKEKELDRFATQFGIRTLGTESTKILMNEEPIFLAGIARHEEWPDSGRTATWDKIKADLVQIMDHNANMVRTGHYPNHVYTYILLDRLGLTTMSEIPLWQFEQNHFEIQAERKFADQMWREMIFSEYNRPSVIMWSTQNESKAPEIRKEFNERLVNDLHEHYDDGRLITQSAAADQPGANDVSMEPLDVAGWTMYFGVFHGGTPYEGTAQFLQEANQNWPDKPIINTEFGRWSGADDKDKYKQLKVYEDTMKAMLEHTAVTKEGAYNPNGYLAGIDFWIMYNWYVNHNMWIDTFGMYHMDRTQAKPVAELIQKDFEKLTQPYRE</sequence>
<keyword evidence="4" id="KW-0472">Membrane</keyword>
<dbReference type="InterPro" id="IPR006104">
    <property type="entry name" value="Glyco_hydro_2_N"/>
</dbReference>
<organism evidence="8 9">
    <name type="scientific">Chengkuizengella axinellae</name>
    <dbReference type="NCBI Taxonomy" id="3064388"/>
    <lineage>
        <taxon>Bacteria</taxon>
        <taxon>Bacillati</taxon>
        <taxon>Bacillota</taxon>
        <taxon>Bacilli</taxon>
        <taxon>Bacillales</taxon>
        <taxon>Paenibacillaceae</taxon>
        <taxon>Chengkuizengella</taxon>
    </lineage>
</organism>
<dbReference type="SUPFAM" id="SSF49785">
    <property type="entry name" value="Galactose-binding domain-like"/>
    <property type="match status" value="1"/>
</dbReference>
<dbReference type="InterPro" id="IPR017853">
    <property type="entry name" value="GH"/>
</dbReference>
<dbReference type="InterPro" id="IPR008979">
    <property type="entry name" value="Galactose-bd-like_sf"/>
</dbReference>
<comment type="caution">
    <text evidence="8">The sequence shown here is derived from an EMBL/GenBank/DDBJ whole genome shotgun (WGS) entry which is preliminary data.</text>
</comment>
<keyword evidence="2 8" id="KW-0378">Hydrolase</keyword>
<feature type="domain" description="Glycoside hydrolase family 2 immunoglobulin-like beta-sandwich" evidence="5">
    <location>
        <begin position="262"/>
        <end position="387"/>
    </location>
</feature>
<proteinExistence type="inferred from homology"/>
<dbReference type="InterPro" id="IPR051913">
    <property type="entry name" value="GH2_Domain-Containing"/>
</dbReference>
<evidence type="ECO:0000256" key="4">
    <source>
        <dbReference type="SAM" id="Phobius"/>
    </source>
</evidence>
<dbReference type="InterPro" id="IPR006102">
    <property type="entry name" value="Ig-like_GH2"/>
</dbReference>
<keyword evidence="9" id="KW-1185">Reference proteome</keyword>
<dbReference type="Pfam" id="PF00703">
    <property type="entry name" value="Glyco_hydro_2"/>
    <property type="match status" value="1"/>
</dbReference>
<dbReference type="EMBL" id="JAVAMP010000006">
    <property type="protein sequence ID" value="MDP5275136.1"/>
    <property type="molecule type" value="Genomic_DNA"/>
</dbReference>
<dbReference type="InterPro" id="IPR006101">
    <property type="entry name" value="Glyco_hydro_2"/>
</dbReference>
<reference evidence="8 9" key="1">
    <citation type="submission" date="2023-08" db="EMBL/GenBank/DDBJ databases">
        <authorList>
            <person name="Park J.-S."/>
        </authorList>
    </citation>
    <scope>NUCLEOTIDE SEQUENCE [LARGE SCALE GENOMIC DNA]</scope>
    <source>
        <strain evidence="8 9">2205SS18-9</strain>
    </source>
</reference>
<dbReference type="Pfam" id="PF02836">
    <property type="entry name" value="Glyco_hydro_2_C"/>
    <property type="match status" value="1"/>
</dbReference>
<evidence type="ECO:0000256" key="3">
    <source>
        <dbReference type="ARBA" id="ARBA00023295"/>
    </source>
</evidence>
<dbReference type="GO" id="GO:0016787">
    <property type="term" value="F:hydrolase activity"/>
    <property type="evidence" value="ECO:0007669"/>
    <property type="project" value="UniProtKB-KW"/>
</dbReference>
<evidence type="ECO:0000259" key="6">
    <source>
        <dbReference type="Pfam" id="PF02836"/>
    </source>
</evidence>
<protein>
    <submittedName>
        <fullName evidence="8">Glycoside hydrolase family 2 TIM barrel-domain containing protein</fullName>
    </submittedName>
</protein>
<dbReference type="InterPro" id="IPR006103">
    <property type="entry name" value="Glyco_hydro_2_cat"/>
</dbReference>
<name>A0ABT9J0J0_9BACL</name>
<dbReference type="SUPFAM" id="SSF49303">
    <property type="entry name" value="beta-Galactosidase/glucuronidase domain"/>
    <property type="match status" value="1"/>
</dbReference>
<evidence type="ECO:0000256" key="1">
    <source>
        <dbReference type="ARBA" id="ARBA00007401"/>
    </source>
</evidence>
<keyword evidence="4" id="KW-0812">Transmembrane</keyword>
<evidence type="ECO:0000313" key="8">
    <source>
        <dbReference type="EMBL" id="MDP5275136.1"/>
    </source>
</evidence>
<feature type="domain" description="Glycoside hydrolase family 2 catalytic" evidence="6">
    <location>
        <begin position="394"/>
        <end position="628"/>
    </location>
</feature>
<gene>
    <name evidence="8" type="ORF">Q5Y73_13550</name>
</gene>
<dbReference type="PRINTS" id="PR00132">
    <property type="entry name" value="GLHYDRLASE2"/>
</dbReference>
<dbReference type="PANTHER" id="PTHR42732:SF1">
    <property type="entry name" value="BETA-MANNOSIDASE"/>
    <property type="match status" value="1"/>
</dbReference>
<comment type="similarity">
    <text evidence="1">Belongs to the glycosyl hydrolase 2 family.</text>
</comment>
<evidence type="ECO:0000313" key="9">
    <source>
        <dbReference type="Proteomes" id="UP001231941"/>
    </source>
</evidence>
<dbReference type="Gene3D" id="2.60.40.10">
    <property type="entry name" value="Immunoglobulins"/>
    <property type="match status" value="1"/>
</dbReference>
<keyword evidence="3" id="KW-0326">Glycosidase</keyword>
<dbReference type="SUPFAM" id="SSF51445">
    <property type="entry name" value="(Trans)glycosidases"/>
    <property type="match status" value="1"/>
</dbReference>
<dbReference type="Gene3D" id="3.20.20.80">
    <property type="entry name" value="Glycosidases"/>
    <property type="match status" value="1"/>
</dbReference>
<evidence type="ECO:0000256" key="2">
    <source>
        <dbReference type="ARBA" id="ARBA00022801"/>
    </source>
</evidence>
<evidence type="ECO:0000259" key="5">
    <source>
        <dbReference type="Pfam" id="PF00703"/>
    </source>
</evidence>
<feature type="transmembrane region" description="Helical" evidence="4">
    <location>
        <begin position="7"/>
        <end position="27"/>
    </location>
</feature>
<dbReference type="InterPro" id="IPR036156">
    <property type="entry name" value="Beta-gal/glucu_dom_sf"/>
</dbReference>
<keyword evidence="4" id="KW-1133">Transmembrane helix</keyword>
<dbReference type="InterPro" id="IPR013783">
    <property type="entry name" value="Ig-like_fold"/>
</dbReference>
<accession>A0ABT9J0J0</accession>
<dbReference type="Gene3D" id="2.60.120.260">
    <property type="entry name" value="Galactose-binding domain-like"/>
    <property type="match status" value="1"/>
</dbReference>
<dbReference type="Proteomes" id="UP001231941">
    <property type="component" value="Unassembled WGS sequence"/>
</dbReference>
<dbReference type="PANTHER" id="PTHR42732">
    <property type="entry name" value="BETA-GALACTOSIDASE"/>
    <property type="match status" value="1"/>
</dbReference>
<feature type="domain" description="Glycosyl hydrolases family 2 sugar binding" evidence="7">
    <location>
        <begin position="82"/>
        <end position="253"/>
    </location>
</feature>